<feature type="transmembrane region" description="Helical" evidence="10">
    <location>
        <begin position="521"/>
        <end position="538"/>
    </location>
</feature>
<keyword evidence="8" id="KW-0868">Chloride</keyword>
<evidence type="ECO:0000313" key="12">
    <source>
        <dbReference type="Proteomes" id="UP000594262"/>
    </source>
</evidence>
<evidence type="ECO:0000256" key="7">
    <source>
        <dbReference type="ARBA" id="ARBA00023136"/>
    </source>
</evidence>
<dbReference type="GO" id="GO:0005247">
    <property type="term" value="F:voltage-gated chloride channel activity"/>
    <property type="evidence" value="ECO:0007669"/>
    <property type="project" value="TreeGrafter"/>
</dbReference>
<keyword evidence="7 10" id="KW-0472">Membrane</keyword>
<evidence type="ECO:0000256" key="2">
    <source>
        <dbReference type="ARBA" id="ARBA00022448"/>
    </source>
</evidence>
<evidence type="ECO:0008006" key="13">
    <source>
        <dbReference type="Google" id="ProtNLM"/>
    </source>
</evidence>
<evidence type="ECO:0000256" key="9">
    <source>
        <dbReference type="SAM" id="MobiDB-lite"/>
    </source>
</evidence>
<dbReference type="Gene3D" id="1.10.3080.10">
    <property type="entry name" value="Clc chloride channel"/>
    <property type="match status" value="1"/>
</dbReference>
<dbReference type="CDD" id="cd03683">
    <property type="entry name" value="ClC_1_like"/>
    <property type="match status" value="1"/>
</dbReference>
<dbReference type="GeneID" id="136818896"/>
<evidence type="ECO:0000256" key="4">
    <source>
        <dbReference type="ARBA" id="ARBA00022737"/>
    </source>
</evidence>
<dbReference type="EnsemblMetazoa" id="CLYHEMT016140.9">
    <property type="protein sequence ID" value="CLYHEMP016140.9"/>
    <property type="gene ID" value="CLYHEMG016140"/>
</dbReference>
<dbReference type="Pfam" id="PF00654">
    <property type="entry name" value="Voltage_CLC"/>
    <property type="match status" value="1"/>
</dbReference>
<dbReference type="EnsemblMetazoa" id="CLYHEMT016140.7">
    <property type="protein sequence ID" value="CLYHEMP016140.7"/>
    <property type="gene ID" value="CLYHEMG016140"/>
</dbReference>
<feature type="transmembrane region" description="Helical" evidence="10">
    <location>
        <begin position="84"/>
        <end position="105"/>
    </location>
</feature>
<feature type="transmembrane region" description="Helical" evidence="10">
    <location>
        <begin position="451"/>
        <end position="473"/>
    </location>
</feature>
<feature type="region of interest" description="Disordered" evidence="9">
    <location>
        <begin position="809"/>
        <end position="835"/>
    </location>
</feature>
<reference evidence="11" key="1">
    <citation type="submission" date="2021-01" db="UniProtKB">
        <authorList>
            <consortium name="EnsemblMetazoa"/>
        </authorList>
    </citation>
    <scope>IDENTIFICATION</scope>
</reference>
<protein>
    <recommendedName>
        <fullName evidence="13">Chloride channel protein</fullName>
    </recommendedName>
</protein>
<feature type="transmembrane region" description="Helical" evidence="10">
    <location>
        <begin position="268"/>
        <end position="288"/>
    </location>
</feature>
<accession>A0A7M5X0Q8</accession>
<evidence type="ECO:0000256" key="6">
    <source>
        <dbReference type="ARBA" id="ARBA00023065"/>
    </source>
</evidence>
<dbReference type="SUPFAM" id="SSF81340">
    <property type="entry name" value="Clc chloride channel"/>
    <property type="match status" value="1"/>
</dbReference>
<evidence type="ECO:0000256" key="1">
    <source>
        <dbReference type="ARBA" id="ARBA00004141"/>
    </source>
</evidence>
<dbReference type="InterPro" id="IPR014743">
    <property type="entry name" value="Cl-channel_core"/>
</dbReference>
<feature type="transmembrane region" description="Helical" evidence="10">
    <location>
        <begin position="359"/>
        <end position="378"/>
    </location>
</feature>
<feature type="transmembrane region" description="Helical" evidence="10">
    <location>
        <begin position="314"/>
        <end position="334"/>
    </location>
</feature>
<feature type="transmembrane region" description="Helical" evidence="10">
    <location>
        <begin position="423"/>
        <end position="444"/>
    </location>
</feature>
<dbReference type="PRINTS" id="PR00762">
    <property type="entry name" value="CLCHANNEL"/>
</dbReference>
<dbReference type="Proteomes" id="UP000594262">
    <property type="component" value="Unplaced"/>
</dbReference>
<keyword evidence="2" id="KW-0813">Transport</keyword>
<dbReference type="SUPFAM" id="SSF54631">
    <property type="entry name" value="CBS-domain pair"/>
    <property type="match status" value="1"/>
</dbReference>
<dbReference type="EnsemblMetazoa" id="CLYHEMT016140.2">
    <property type="protein sequence ID" value="CLYHEMP016140.2"/>
    <property type="gene ID" value="CLYHEMG016140"/>
</dbReference>
<dbReference type="InterPro" id="IPR001807">
    <property type="entry name" value="ClC"/>
</dbReference>
<feature type="transmembrane region" description="Helical" evidence="10">
    <location>
        <begin position="230"/>
        <end position="256"/>
    </location>
</feature>
<dbReference type="AlphaFoldDB" id="A0A7M5X0Q8"/>
<keyword evidence="5 10" id="KW-1133">Transmembrane helix</keyword>
<keyword evidence="3 10" id="KW-0812">Transmembrane</keyword>
<feature type="transmembrane region" description="Helical" evidence="10">
    <location>
        <begin position="493"/>
        <end position="514"/>
    </location>
</feature>
<dbReference type="InterPro" id="IPR046342">
    <property type="entry name" value="CBS_dom_sf"/>
</dbReference>
<dbReference type="PANTHER" id="PTHR45720">
    <property type="entry name" value="CHLORIDE CHANNEL PROTEIN 2"/>
    <property type="match status" value="1"/>
</dbReference>
<dbReference type="FunFam" id="1.10.3080.10:FF:000012">
    <property type="entry name" value="Chloride channel K"/>
    <property type="match status" value="1"/>
</dbReference>
<name>A0A7M5X0Q8_9CNID</name>
<dbReference type="EnsemblMetazoa" id="CLYHEMT016140.10">
    <property type="protein sequence ID" value="CLYHEMP016140.10"/>
    <property type="gene ID" value="CLYHEMG016140"/>
</dbReference>
<evidence type="ECO:0000256" key="8">
    <source>
        <dbReference type="ARBA" id="ARBA00023214"/>
    </source>
</evidence>
<dbReference type="GO" id="GO:0005886">
    <property type="term" value="C:plasma membrane"/>
    <property type="evidence" value="ECO:0007669"/>
    <property type="project" value="TreeGrafter"/>
</dbReference>
<feature type="transmembrane region" description="Helical" evidence="10">
    <location>
        <begin position="125"/>
        <end position="148"/>
    </location>
</feature>
<dbReference type="RefSeq" id="XP_066931237.1">
    <property type="nucleotide sequence ID" value="XM_067075136.1"/>
</dbReference>
<comment type="subcellular location">
    <subcellularLocation>
        <location evidence="1">Membrane</location>
        <topology evidence="1">Multi-pass membrane protein</topology>
    </subcellularLocation>
</comment>
<dbReference type="Gene3D" id="3.10.580.10">
    <property type="entry name" value="CBS-domain"/>
    <property type="match status" value="2"/>
</dbReference>
<keyword evidence="6" id="KW-0406">Ion transport</keyword>
<evidence type="ECO:0000256" key="3">
    <source>
        <dbReference type="ARBA" id="ARBA00022692"/>
    </source>
</evidence>
<evidence type="ECO:0000313" key="11">
    <source>
        <dbReference type="EnsemblMetazoa" id="CLYHEMP016140.2"/>
    </source>
</evidence>
<keyword evidence="4" id="KW-0677">Repeat</keyword>
<evidence type="ECO:0000256" key="10">
    <source>
        <dbReference type="SAM" id="Phobius"/>
    </source>
</evidence>
<dbReference type="InterPro" id="IPR050970">
    <property type="entry name" value="Cl_channel_volt-gated"/>
</dbReference>
<dbReference type="EnsemblMetazoa" id="CLYHEMT016140.6">
    <property type="protein sequence ID" value="CLYHEMP016140.6"/>
    <property type="gene ID" value="CLYHEMG016140"/>
</dbReference>
<feature type="transmembrane region" description="Helical" evidence="10">
    <location>
        <begin position="169"/>
        <end position="193"/>
    </location>
</feature>
<keyword evidence="12" id="KW-1185">Reference proteome</keyword>
<sequence>MGEEAPPKYYGYEENLMHGRYNSSMADYTKEYSKKLKYNTEDDDLISEFDAEHSMRSYSQSRERSCWRLSYHWKKIRPVLANDYSFLLILGILMALISFGLDYVIQKFQLAQILLYKMVAFSTVLQYILWVGFPLLLICFSVGFVHLVSPHAIGSGIPEMKVILRGTVLKRYLSFQTFIAKTVGLMTALGSGIPIGKEGPFVHVSSIVARMLSKFIKGFHGIYVNEARNVDMLACACALGVSSSFAAPIGGVLFAIEVTSTYFAVRNYWRGFFTAVCGAFMFRLLAVLDSTEETITALFKTTFNIDFPFDVQEFVAFGFIGLTCGLAGALFVYTHRKIVDFSQRHEASKFNRFLAKSRFIYPAMIVIVVSTLSFPKGFGMFMAGQLTPKEAVVQLFSNSTWTSNPSSDSEKYLLYWRTEYSNVYMTLVIFILVKFILTALCIALPIPAGAFFPVFVIGAAYGRLVGECMATWFPDGIRSGSGASSPVLPGGYAVVGAAAMAGAVTHTISTSVIVFELTGQITHILPVMVAVLIANAVVQPLQPSIYDSIIEIKKLPNIPDIKRTRHYNVCAGDIMQTSILYTSMTGTYMAIRDLLKKSPHTSFPLVDKPEGMILLGSVRRPQLEWMLQRHLLNGQMRNDNTDGPDGNARHASVHFSSGGEVSIKNLQAQQRPKKKTFGSKLKTGTTAHPVSLQRLFNTSTSEMGESVATHDFSVDNSQIPQWEMELLLEQVDWSECQLDPAPFQLVEKTSLYKVHKLFCLLNLTHAYVTTLGQLVGIVSLNEVRDAVENERKFIERRLTRLHSGGDGQDIYFDDGQSQSSMETKSRAYTEPAHSITGESVGAMSLPAFSSRR</sequence>
<organism evidence="11 12">
    <name type="scientific">Clytia hemisphaerica</name>
    <dbReference type="NCBI Taxonomy" id="252671"/>
    <lineage>
        <taxon>Eukaryota</taxon>
        <taxon>Metazoa</taxon>
        <taxon>Cnidaria</taxon>
        <taxon>Hydrozoa</taxon>
        <taxon>Hydroidolina</taxon>
        <taxon>Leptothecata</taxon>
        <taxon>Obeliida</taxon>
        <taxon>Clytiidae</taxon>
        <taxon>Clytia</taxon>
    </lineage>
</organism>
<dbReference type="PANTHER" id="PTHR45720:SF10">
    <property type="entry name" value="CHLORIDE CHANNEL PROTEIN 2"/>
    <property type="match status" value="1"/>
</dbReference>
<evidence type="ECO:0000256" key="5">
    <source>
        <dbReference type="ARBA" id="ARBA00022989"/>
    </source>
</evidence>
<dbReference type="EnsemblMetazoa" id="CLYHEMT016140.4">
    <property type="protein sequence ID" value="CLYHEMP016140.4"/>
    <property type="gene ID" value="CLYHEMG016140"/>
</dbReference>
<proteinExistence type="predicted"/>
<dbReference type="OrthoDB" id="4564at2759"/>